<dbReference type="PANTHER" id="PTHR10617:SF107">
    <property type="entry name" value="ELECTRON TRANSFER FLAVOPROTEIN-UBIQUINONE OXIDOREDUCTASE, MITOCHONDRIAL"/>
    <property type="match status" value="1"/>
</dbReference>
<dbReference type="SUPFAM" id="SSF51905">
    <property type="entry name" value="FAD/NAD(P)-binding domain"/>
    <property type="match status" value="1"/>
</dbReference>
<comment type="cofactor">
    <cofactor evidence="14">
        <name>[4Fe-4S] cluster</name>
        <dbReference type="ChEBI" id="CHEBI:49883"/>
    </cofactor>
    <text evidence="14">Binds 1 [4Fe-4S] cluster.</text>
</comment>
<dbReference type="InterPro" id="IPR007859">
    <property type="entry name" value="ETF-QO/FixX_C"/>
</dbReference>
<comment type="cofactor">
    <cofactor evidence="1 14">
        <name>FAD</name>
        <dbReference type="ChEBI" id="CHEBI:57692"/>
    </cofactor>
</comment>
<proteinExistence type="predicted"/>
<evidence type="ECO:0000256" key="6">
    <source>
        <dbReference type="ARBA" id="ARBA00022723"/>
    </source>
</evidence>
<sequence>MEHIERESMEFDVVIVGAGPAGLSAAIKIRQLAIENNLSDLSVCVVEKGSEVGAHILSGALLEPRALNELIPDWKEQGAPVTIPVTEDQTHFLLSETKSQLVPYWMVPKSMHNKGNYVISLGNVVRWLGQKAEELEVSIFPGFAAAEVLYHEDGTVKGILTGDMGVGKNGEPTANFTPGYELHAKYTLFAEGCRGHLGKRLIAQFNLDKDVDTQHYGIGIKELWEIDPAKHKAGLAMHGAGWPLSETASSGGWWLYHGENNQVSLGMIVDLSYENPYMFPFMEMQRWKTHPLIKQYLEGGKRISYGARAVVKGGYNSLPKLTFPGGCLIGDDAGFLNFAKIKGSHTAMKSGMLCGEAVFEAIQAGVEKGGDLGYARLTEGEDFFVKELTSYTEKYEQSWLREELYQARNFGPAMHKFGQWMGGAFNFIDQNVFRIPFTLHDLAPDFNQLKTVDQVSFKPNYPKPDGKITFDRLSSVFISNTVHEENQPAHLQLIDPAIPIEVNLPKWDEPAQRYCPAGVYEVMENDDGSKRFQINAANCVHCKTCDIKDPSQNITWVTPEGGGGPNYPNM</sequence>
<keyword evidence="10 14" id="KW-0408">Iron</keyword>
<comment type="catalytic activity">
    <reaction evidence="13 14">
        <text>a ubiquinone + reduced [electron-transfer flavoprotein] = a ubiquinol + oxidized [electron-transfer flavoprotein] + H(+)</text>
        <dbReference type="Rhea" id="RHEA:24052"/>
        <dbReference type="Rhea" id="RHEA-COMP:9565"/>
        <dbReference type="Rhea" id="RHEA-COMP:9566"/>
        <dbReference type="Rhea" id="RHEA-COMP:10685"/>
        <dbReference type="Rhea" id="RHEA-COMP:10686"/>
        <dbReference type="ChEBI" id="CHEBI:15378"/>
        <dbReference type="ChEBI" id="CHEBI:16389"/>
        <dbReference type="ChEBI" id="CHEBI:17976"/>
        <dbReference type="ChEBI" id="CHEBI:57692"/>
        <dbReference type="ChEBI" id="CHEBI:58307"/>
        <dbReference type="EC" id="1.5.5.1"/>
    </reaction>
</comment>
<keyword evidence="17" id="KW-1185">Reference proteome</keyword>
<keyword evidence="6 14" id="KW-0479">Metal-binding</keyword>
<keyword evidence="12 14" id="KW-0830">Ubiquinone</keyword>
<dbReference type="EC" id="1.5.5.1" evidence="14"/>
<evidence type="ECO:0000256" key="13">
    <source>
        <dbReference type="ARBA" id="ARBA00052682"/>
    </source>
</evidence>
<dbReference type="Proteomes" id="UP000093391">
    <property type="component" value="Chromosome"/>
</dbReference>
<evidence type="ECO:0000256" key="8">
    <source>
        <dbReference type="ARBA" id="ARBA00022982"/>
    </source>
</evidence>
<dbReference type="STRING" id="1789224.BFG52_01820"/>
<dbReference type="InterPro" id="IPR049398">
    <property type="entry name" value="ETF-QO/FixC_UQ-bd"/>
</dbReference>
<keyword evidence="3 14" id="KW-0813">Transport</keyword>
<keyword evidence="5 14" id="KW-0285">Flavoprotein</keyword>
<evidence type="ECO:0000313" key="17">
    <source>
        <dbReference type="Proteomes" id="UP000093391"/>
    </source>
</evidence>
<dbReference type="Pfam" id="PF13450">
    <property type="entry name" value="NAD_binding_8"/>
    <property type="match status" value="1"/>
</dbReference>
<evidence type="ECO:0000256" key="1">
    <source>
        <dbReference type="ARBA" id="ARBA00001974"/>
    </source>
</evidence>
<evidence type="ECO:0000256" key="2">
    <source>
        <dbReference type="ARBA" id="ARBA00002819"/>
    </source>
</evidence>
<name>A0A1B2LWB5_9GAMM</name>
<keyword evidence="4" id="KW-0004">4Fe-4S</keyword>
<evidence type="ECO:0000256" key="12">
    <source>
        <dbReference type="ARBA" id="ARBA00023075"/>
    </source>
</evidence>
<gene>
    <name evidence="16" type="ORF">BFG52_01820</name>
</gene>
<evidence type="ECO:0000256" key="11">
    <source>
        <dbReference type="ARBA" id="ARBA00023014"/>
    </source>
</evidence>
<dbReference type="InterPro" id="IPR036188">
    <property type="entry name" value="FAD/NAD-bd_sf"/>
</dbReference>
<dbReference type="GO" id="GO:0046872">
    <property type="term" value="F:metal ion binding"/>
    <property type="evidence" value="ECO:0007669"/>
    <property type="project" value="UniProtKB-KW"/>
</dbReference>
<dbReference type="OrthoDB" id="9766632at2"/>
<dbReference type="PRINTS" id="PR00420">
    <property type="entry name" value="RNGMNOXGNASE"/>
</dbReference>
<dbReference type="Gene3D" id="3.50.50.60">
    <property type="entry name" value="FAD/NAD(P)-binding domain"/>
    <property type="match status" value="1"/>
</dbReference>
<dbReference type="Pfam" id="PF05187">
    <property type="entry name" value="Fer4_ETF_QO"/>
    <property type="match status" value="1"/>
</dbReference>
<evidence type="ECO:0000259" key="15">
    <source>
        <dbReference type="PROSITE" id="PS51379"/>
    </source>
</evidence>
<keyword evidence="7 14" id="KW-0274">FAD</keyword>
<dbReference type="SUPFAM" id="SSF54373">
    <property type="entry name" value="FAD-linked reductases, C-terminal domain"/>
    <property type="match status" value="1"/>
</dbReference>
<evidence type="ECO:0000256" key="10">
    <source>
        <dbReference type="ARBA" id="ARBA00023004"/>
    </source>
</evidence>
<dbReference type="FunFam" id="3.30.70.20:FF:000012">
    <property type="entry name" value="Electron transfer flavoprotein-ubiquinone oxidoreductase, mitochondrial"/>
    <property type="match status" value="1"/>
</dbReference>
<evidence type="ECO:0000256" key="9">
    <source>
        <dbReference type="ARBA" id="ARBA00023002"/>
    </source>
</evidence>
<dbReference type="AlphaFoldDB" id="A0A1B2LWB5"/>
<dbReference type="SUPFAM" id="SSF54862">
    <property type="entry name" value="4Fe-4S ferredoxins"/>
    <property type="match status" value="1"/>
</dbReference>
<accession>A0A1B2LWB5</accession>
<dbReference type="Pfam" id="PF21162">
    <property type="entry name" value="ETFQO_UQ-bd"/>
    <property type="match status" value="1"/>
</dbReference>
<evidence type="ECO:0000256" key="3">
    <source>
        <dbReference type="ARBA" id="ARBA00022448"/>
    </source>
</evidence>
<dbReference type="InterPro" id="IPR017896">
    <property type="entry name" value="4Fe4S_Fe-S-bd"/>
</dbReference>
<evidence type="ECO:0000256" key="14">
    <source>
        <dbReference type="RuleBase" id="RU366068"/>
    </source>
</evidence>
<evidence type="ECO:0000256" key="7">
    <source>
        <dbReference type="ARBA" id="ARBA00022827"/>
    </source>
</evidence>
<dbReference type="GO" id="GO:0004174">
    <property type="term" value="F:electron-transferring-flavoprotein dehydrogenase activity"/>
    <property type="evidence" value="ECO:0007669"/>
    <property type="project" value="UniProtKB-UniRule"/>
</dbReference>
<evidence type="ECO:0000313" key="16">
    <source>
        <dbReference type="EMBL" id="AOA57214.1"/>
    </source>
</evidence>
<keyword evidence="9 14" id="KW-0560">Oxidoreductase</keyword>
<keyword evidence="8 14" id="KW-0249">Electron transport</keyword>
<evidence type="ECO:0000256" key="4">
    <source>
        <dbReference type="ARBA" id="ARBA00022485"/>
    </source>
</evidence>
<dbReference type="RefSeq" id="WP_067551827.1">
    <property type="nucleotide sequence ID" value="NZ_CP016895.1"/>
</dbReference>
<dbReference type="PANTHER" id="PTHR10617">
    <property type="entry name" value="ELECTRON TRANSFER FLAVOPROTEIN-UBIQUINONE OXIDOREDUCTASE"/>
    <property type="match status" value="1"/>
</dbReference>
<dbReference type="InterPro" id="IPR040156">
    <property type="entry name" value="ETF-QO"/>
</dbReference>
<feature type="domain" description="4Fe-4S ferredoxin-type" evidence="15">
    <location>
        <begin position="530"/>
        <end position="559"/>
    </location>
</feature>
<dbReference type="PROSITE" id="PS51379">
    <property type="entry name" value="4FE4S_FER_2"/>
    <property type="match status" value="1"/>
</dbReference>
<dbReference type="Gene3D" id="3.30.70.20">
    <property type="match status" value="1"/>
</dbReference>
<keyword evidence="11 14" id="KW-0411">Iron-sulfur</keyword>
<dbReference type="GO" id="GO:0051539">
    <property type="term" value="F:4 iron, 4 sulfur cluster binding"/>
    <property type="evidence" value="ECO:0007669"/>
    <property type="project" value="UniProtKB-UniRule"/>
</dbReference>
<organism evidence="16 17">
    <name type="scientific">Acinetobacter larvae</name>
    <dbReference type="NCBI Taxonomy" id="1789224"/>
    <lineage>
        <taxon>Bacteria</taxon>
        <taxon>Pseudomonadati</taxon>
        <taxon>Pseudomonadota</taxon>
        <taxon>Gammaproteobacteria</taxon>
        <taxon>Moraxellales</taxon>
        <taxon>Moraxellaceae</taxon>
        <taxon>Acinetobacter</taxon>
    </lineage>
</organism>
<comment type="function">
    <text evidence="2 14">Accepts electrons from ETF and reduces ubiquinone.</text>
</comment>
<dbReference type="Gene3D" id="3.30.9.90">
    <property type="match status" value="1"/>
</dbReference>
<dbReference type="EMBL" id="CP016895">
    <property type="protein sequence ID" value="AOA57214.1"/>
    <property type="molecule type" value="Genomic_DNA"/>
</dbReference>
<reference evidence="16 17" key="1">
    <citation type="submission" date="2016-08" db="EMBL/GenBank/DDBJ databases">
        <authorList>
            <person name="Seilhamer J.J."/>
        </authorList>
    </citation>
    <scope>NUCLEOTIDE SEQUENCE [LARGE SCALE GENOMIC DNA]</scope>
    <source>
        <strain evidence="16 17">BRTC-1</strain>
    </source>
</reference>
<evidence type="ECO:0000256" key="5">
    <source>
        <dbReference type="ARBA" id="ARBA00022630"/>
    </source>
</evidence>
<dbReference type="KEGG" id="ala:BFG52_01820"/>
<protein>
    <recommendedName>
        <fullName evidence="14">Electron transfer flavoprotein-ubiquinone oxidoreductase</fullName>
        <shortName evidence="14">ETF-QO</shortName>
        <ecNumber evidence="14">1.5.5.1</ecNumber>
    </recommendedName>
</protein>